<dbReference type="PROSITE" id="PS00330">
    <property type="entry name" value="HEMOLYSIN_CALCIUM"/>
    <property type="match status" value="2"/>
</dbReference>
<evidence type="ECO:0000313" key="2">
    <source>
        <dbReference type="Proteomes" id="UP000238007"/>
    </source>
</evidence>
<accession>A0A2T0VTA7</accession>
<dbReference type="OrthoDB" id="8479154at2"/>
<dbReference type="EMBL" id="PVTP01000020">
    <property type="protein sequence ID" value="PRY74246.1"/>
    <property type="molecule type" value="Genomic_DNA"/>
</dbReference>
<keyword evidence="2" id="KW-1185">Reference proteome</keyword>
<dbReference type="InterPro" id="IPR017853">
    <property type="entry name" value="GH"/>
</dbReference>
<dbReference type="InterPro" id="IPR011049">
    <property type="entry name" value="Serralysin-like_metalloprot_C"/>
</dbReference>
<proteinExistence type="predicted"/>
<comment type="caution">
    <text evidence="1">The sequence shown here is derived from an EMBL/GenBank/DDBJ whole genome shotgun (WGS) entry which is preliminary data.</text>
</comment>
<dbReference type="GO" id="GO:0005509">
    <property type="term" value="F:calcium ion binding"/>
    <property type="evidence" value="ECO:0007669"/>
    <property type="project" value="InterPro"/>
</dbReference>
<dbReference type="Proteomes" id="UP000238007">
    <property type="component" value="Unassembled WGS sequence"/>
</dbReference>
<dbReference type="InterPro" id="IPR001343">
    <property type="entry name" value="Hemolysn_Ca-bd"/>
</dbReference>
<dbReference type="RefSeq" id="WP_106359340.1">
    <property type="nucleotide sequence ID" value="NZ_PVTP01000020.1"/>
</dbReference>
<evidence type="ECO:0008006" key="3">
    <source>
        <dbReference type="Google" id="ProtNLM"/>
    </source>
</evidence>
<evidence type="ECO:0000313" key="1">
    <source>
        <dbReference type="EMBL" id="PRY74246.1"/>
    </source>
</evidence>
<organism evidence="1 2">
    <name type="scientific">Yoonia maritima</name>
    <dbReference type="NCBI Taxonomy" id="1435347"/>
    <lineage>
        <taxon>Bacteria</taxon>
        <taxon>Pseudomonadati</taxon>
        <taxon>Pseudomonadota</taxon>
        <taxon>Alphaproteobacteria</taxon>
        <taxon>Rhodobacterales</taxon>
        <taxon>Paracoccaceae</taxon>
        <taxon>Yoonia</taxon>
    </lineage>
</organism>
<protein>
    <recommendedName>
        <fullName evidence="3">Hemolysin type calcium-binding protein</fullName>
    </recommendedName>
</protein>
<dbReference type="PRINTS" id="PR00313">
    <property type="entry name" value="CABNDNGRPT"/>
</dbReference>
<dbReference type="Pfam" id="PF00353">
    <property type="entry name" value="HemolysinCabind"/>
    <property type="match status" value="1"/>
</dbReference>
<dbReference type="InterPro" id="IPR018511">
    <property type="entry name" value="Hemolysin-typ_Ca-bd_CS"/>
</dbReference>
<dbReference type="SUPFAM" id="SSF51120">
    <property type="entry name" value="beta-Roll"/>
    <property type="match status" value="1"/>
</dbReference>
<dbReference type="Gene3D" id="3.20.20.80">
    <property type="entry name" value="Glycosidases"/>
    <property type="match status" value="1"/>
</dbReference>
<dbReference type="AlphaFoldDB" id="A0A2T0VTA7"/>
<dbReference type="Gene3D" id="2.150.10.10">
    <property type="entry name" value="Serralysin-like metalloprotease, C-terminal"/>
    <property type="match status" value="1"/>
</dbReference>
<name>A0A2T0VTA7_9RHOB</name>
<sequence>MYNLEVSDHSGIQVTANHFGANYLTHIDQLGIEHGYDTVLANLNVSTLRFPGGTVTETAFDVRDWDATSSNRQDGTPLTPVSEYLDFINDQNLSSSFVLPTRNLFIGELDASRSELRAFDVSQIEATLSFVRKLLSRSDSDLPSANITAIELGNEYWGSGNMTSAEYGALVNYLVPEIQKVIDELKLEGDLVTGMAEPDIIVQVGQPWGAEFKPGGYLENTVSAEGEGAEQPWSWDDKLSYTNELITSQLSDAAKGAIDGLVQHYYFRNNSGDGSRFGGQPFETSSMAKNFASWTLIAGLEDLDFHITEWNVFRHAYDQVGMQGASNNLQQFEYMLRAGVDSAQIWAVQHNTTTNLYDEVAMHTVQGEVFALMSEVLVGGVLVDDNYFGEEFEISVFENGSNTYIYVSLRSDEEQVFDLNIDALIGENHHFSEDYEISGTLVGVDVESSDGMHFVQGQGLTATQIYNEHDVAAVVTHYDAGELLSSEGNVSINFNPYEVLRIDIVDIREALSLDGTAQSETLLGSSGDDIVSGFEGNDFIDVLAGDDRLDGGAGIDRLLGGAGEDVFIFNENTGLEIVYDFEDGSDQIALVGLTLEDFDSVEISAFGSLGTIIQVGNDRMILRGTDVDDITVDDFIFEETTFLI</sequence>
<dbReference type="SUPFAM" id="SSF51445">
    <property type="entry name" value="(Trans)glycosidases"/>
    <property type="match status" value="1"/>
</dbReference>
<reference evidence="1 2" key="1">
    <citation type="submission" date="2018-03" db="EMBL/GenBank/DDBJ databases">
        <title>Genomic Encyclopedia of Archaeal and Bacterial Type Strains, Phase II (KMG-II): from individual species to whole genera.</title>
        <authorList>
            <person name="Goeker M."/>
        </authorList>
    </citation>
    <scope>NUCLEOTIDE SEQUENCE [LARGE SCALE GENOMIC DNA]</scope>
    <source>
        <strain evidence="1 2">DSM 101533</strain>
    </source>
</reference>
<gene>
    <name evidence="1" type="ORF">CLV80_12024</name>
</gene>